<dbReference type="SUPFAM" id="SSF52540">
    <property type="entry name" value="P-loop containing nucleoside triphosphate hydrolases"/>
    <property type="match status" value="1"/>
</dbReference>
<dbReference type="PROSITE" id="PS51421">
    <property type="entry name" value="RAS"/>
    <property type="match status" value="1"/>
</dbReference>
<dbReference type="Gene3D" id="3.40.50.300">
    <property type="entry name" value="P-loop containing nucleotide triphosphate hydrolases"/>
    <property type="match status" value="1"/>
</dbReference>
<evidence type="ECO:0000313" key="3">
    <source>
        <dbReference type="Proteomes" id="UP000821853"/>
    </source>
</evidence>
<dbReference type="OMA" id="IEMEIHI"/>
<dbReference type="SMART" id="SM00173">
    <property type="entry name" value="RAS"/>
    <property type="match status" value="1"/>
</dbReference>
<dbReference type="Proteomes" id="UP000821853">
    <property type="component" value="Unassembled WGS sequence"/>
</dbReference>
<comment type="caution">
    <text evidence="2">The sequence shown here is derived from an EMBL/GenBank/DDBJ whole genome shotgun (WGS) entry which is preliminary data.</text>
</comment>
<evidence type="ECO:0000313" key="2">
    <source>
        <dbReference type="EMBL" id="KAH9377384.1"/>
    </source>
</evidence>
<dbReference type="NCBIfam" id="TIGR00231">
    <property type="entry name" value="small_GTP"/>
    <property type="match status" value="1"/>
</dbReference>
<dbReference type="PROSITE" id="PS51419">
    <property type="entry name" value="RAB"/>
    <property type="match status" value="1"/>
</dbReference>
<keyword evidence="3" id="KW-1185">Reference proteome</keyword>
<protein>
    <recommendedName>
        <fullName evidence="4">Ras-like protein family member 10B</fullName>
    </recommendedName>
</protein>
<dbReference type="InterPro" id="IPR052661">
    <property type="entry name" value="Ras-like_GTPase_Reg"/>
</dbReference>
<dbReference type="PANTHER" id="PTHR46350:SF2">
    <property type="entry name" value="RAS LIKE FAMILY 10 MEMBER B"/>
    <property type="match status" value="1"/>
</dbReference>
<dbReference type="AlphaFoldDB" id="A0A9J6GRN1"/>
<dbReference type="PANTHER" id="PTHR46350">
    <property type="entry name" value="RAS LIKE FAMILY 10 MEMBER B-RELATED"/>
    <property type="match status" value="1"/>
</dbReference>
<reference evidence="2 3" key="1">
    <citation type="journal article" date="2020" name="Cell">
        <title>Large-Scale Comparative Analyses of Tick Genomes Elucidate Their Genetic Diversity and Vector Capacities.</title>
        <authorList>
            <consortium name="Tick Genome and Microbiome Consortium (TIGMIC)"/>
            <person name="Jia N."/>
            <person name="Wang J."/>
            <person name="Shi W."/>
            <person name="Du L."/>
            <person name="Sun Y."/>
            <person name="Zhan W."/>
            <person name="Jiang J.F."/>
            <person name="Wang Q."/>
            <person name="Zhang B."/>
            <person name="Ji P."/>
            <person name="Bell-Sakyi L."/>
            <person name="Cui X.M."/>
            <person name="Yuan T.T."/>
            <person name="Jiang B.G."/>
            <person name="Yang W.F."/>
            <person name="Lam T.T."/>
            <person name="Chang Q.C."/>
            <person name="Ding S.J."/>
            <person name="Wang X.J."/>
            <person name="Zhu J.G."/>
            <person name="Ruan X.D."/>
            <person name="Zhao L."/>
            <person name="Wei J.T."/>
            <person name="Ye R.Z."/>
            <person name="Que T.C."/>
            <person name="Du C.H."/>
            <person name="Zhou Y.H."/>
            <person name="Cheng J.X."/>
            <person name="Dai P.F."/>
            <person name="Guo W.B."/>
            <person name="Han X.H."/>
            <person name="Huang E.J."/>
            <person name="Li L.F."/>
            <person name="Wei W."/>
            <person name="Gao Y.C."/>
            <person name="Liu J.Z."/>
            <person name="Shao H.Z."/>
            <person name="Wang X."/>
            <person name="Wang C.C."/>
            <person name="Yang T.C."/>
            <person name="Huo Q.B."/>
            <person name="Li W."/>
            <person name="Chen H.Y."/>
            <person name="Chen S.E."/>
            <person name="Zhou L.G."/>
            <person name="Ni X.B."/>
            <person name="Tian J.H."/>
            <person name="Sheng Y."/>
            <person name="Liu T."/>
            <person name="Pan Y.S."/>
            <person name="Xia L.Y."/>
            <person name="Li J."/>
            <person name="Zhao F."/>
            <person name="Cao W.C."/>
        </authorList>
    </citation>
    <scope>NUCLEOTIDE SEQUENCE [LARGE SCALE GENOMIC DNA]</scope>
    <source>
        <strain evidence="2">HaeL-2018</strain>
    </source>
</reference>
<dbReference type="GO" id="GO:0005525">
    <property type="term" value="F:GTP binding"/>
    <property type="evidence" value="ECO:0007669"/>
    <property type="project" value="InterPro"/>
</dbReference>
<accession>A0A9J6GRN1</accession>
<dbReference type="SMART" id="SM00174">
    <property type="entry name" value="RHO"/>
    <property type="match status" value="1"/>
</dbReference>
<dbReference type="SMART" id="SM00175">
    <property type="entry name" value="RAB"/>
    <property type="match status" value="1"/>
</dbReference>
<dbReference type="OrthoDB" id="299781at2759"/>
<dbReference type="EMBL" id="JABSTR010000008">
    <property type="protein sequence ID" value="KAH9377384.1"/>
    <property type="molecule type" value="Genomic_DNA"/>
</dbReference>
<dbReference type="InterPro" id="IPR001806">
    <property type="entry name" value="Small_GTPase"/>
</dbReference>
<sequence length="278" mass="31722">MPTRQQKAGTKRKRPGRDHETNKALKTHKKKDRLERCLVILSGAQGEGGPCIRKRERVVLACPCSRRGEGRPVRRQQERPPSRMSLVKVVVLGAPAVGKTSLIHQFVWSEFSETYVPTETRRTFHPSVVVNGRLYDLQVTDLPVVPYFPANSFYEWSDFRYCGLRSASAYVLVFDLNAPETFQYVKNMREQIFESRNMQGVPVFVVGNKHDLGEPREHREVAGLVKKHWRCGYVECSAKYNWHVGLLFREIVRALDDGGGLGARGAGDQGRRDRCRIL</sequence>
<gene>
    <name evidence="2" type="ORF">HPB48_008608</name>
</gene>
<dbReference type="VEuPathDB" id="VectorBase:HLOH_061640"/>
<evidence type="ECO:0000256" key="1">
    <source>
        <dbReference type="SAM" id="MobiDB-lite"/>
    </source>
</evidence>
<dbReference type="GO" id="GO:0003924">
    <property type="term" value="F:GTPase activity"/>
    <property type="evidence" value="ECO:0007669"/>
    <property type="project" value="InterPro"/>
</dbReference>
<feature type="region of interest" description="Disordered" evidence="1">
    <location>
        <begin position="1"/>
        <end position="28"/>
    </location>
</feature>
<organism evidence="2 3">
    <name type="scientific">Haemaphysalis longicornis</name>
    <name type="common">Bush tick</name>
    <dbReference type="NCBI Taxonomy" id="44386"/>
    <lineage>
        <taxon>Eukaryota</taxon>
        <taxon>Metazoa</taxon>
        <taxon>Ecdysozoa</taxon>
        <taxon>Arthropoda</taxon>
        <taxon>Chelicerata</taxon>
        <taxon>Arachnida</taxon>
        <taxon>Acari</taxon>
        <taxon>Parasitiformes</taxon>
        <taxon>Ixodida</taxon>
        <taxon>Ixodoidea</taxon>
        <taxon>Ixodidae</taxon>
        <taxon>Haemaphysalinae</taxon>
        <taxon>Haemaphysalis</taxon>
    </lineage>
</organism>
<dbReference type="PRINTS" id="PR00449">
    <property type="entry name" value="RASTRNSFRMNG"/>
</dbReference>
<proteinExistence type="predicted"/>
<name>A0A9J6GRN1_HAELO</name>
<dbReference type="InterPro" id="IPR005225">
    <property type="entry name" value="Small_GTP-bd"/>
</dbReference>
<evidence type="ECO:0008006" key="4">
    <source>
        <dbReference type="Google" id="ProtNLM"/>
    </source>
</evidence>
<dbReference type="InterPro" id="IPR027417">
    <property type="entry name" value="P-loop_NTPase"/>
</dbReference>
<dbReference type="Pfam" id="PF00071">
    <property type="entry name" value="Ras"/>
    <property type="match status" value="1"/>
</dbReference>